<dbReference type="SUPFAM" id="SSF81296">
    <property type="entry name" value="E set domains"/>
    <property type="match status" value="1"/>
</dbReference>
<dbReference type="InterPro" id="IPR036985">
    <property type="entry name" value="Transglutaminase-like_sf"/>
</dbReference>
<accession>A0A443SNP2</accession>
<reference evidence="1 2" key="1">
    <citation type="journal article" date="2018" name="Gigascience">
        <title>Genomes of trombidid mites reveal novel predicted allergens and laterally-transferred genes associated with secondary metabolism.</title>
        <authorList>
            <person name="Dong X."/>
            <person name="Chaisiri K."/>
            <person name="Xia D."/>
            <person name="Armstrong S.D."/>
            <person name="Fang Y."/>
            <person name="Donnelly M.J."/>
            <person name="Kadowaki T."/>
            <person name="McGarry J.W."/>
            <person name="Darby A.C."/>
            <person name="Makepeace B.L."/>
        </authorList>
    </citation>
    <scope>NUCLEOTIDE SEQUENCE [LARGE SCALE GENOMIC DNA]</scope>
    <source>
        <strain evidence="1">UoL-UT</strain>
    </source>
</reference>
<dbReference type="GO" id="GO:0003810">
    <property type="term" value="F:protein-glutamine gamma-glutamyltransferase activity"/>
    <property type="evidence" value="ECO:0007669"/>
    <property type="project" value="InterPro"/>
</dbReference>
<protein>
    <submittedName>
        <fullName evidence="1">Hemocyte protein-glutamine gamma-glutamyltransferase-like protein</fullName>
    </submittedName>
</protein>
<dbReference type="InterPro" id="IPR014756">
    <property type="entry name" value="Ig_E-set"/>
</dbReference>
<proteinExistence type="predicted"/>
<dbReference type="Gene3D" id="2.60.40.10">
    <property type="entry name" value="Immunoglobulins"/>
    <property type="match status" value="3"/>
</dbReference>
<sequence>RRENRDQFSESKLSITVPSHDSQGFQFFRAPISKTTVSADVWIPETAPIGVWRFNIIITTTRSKQVYSTPKIYILFNPWSPLDDVYMPDVSQLEEYVGNEVGFLYEGEYTNVHTREKDFVLDRIVEDKKNLGKDDYWNYHVWTEAWMKRRDLTPVDIGWQATDGTPQEPSDTGMYQMGPASVNLIREAKVNHPSDAWFIYSEVNADLLDWKKDEHGDFKKVGLPKTDFIGKFVLTKNVFPSYLAGTVKQHNDITLNYKPREGTPEERASFREACRQFGVTPYLRPTLKREAVEDPIILGIQTANTLIGQPLLINIVVLNKWFLPRSVDVNVKVCSNYYDGKIKANINDKSMRLKLNANEERHLRMVLKPEDYLPKLEQNGLLKIVASADVIGSNSYSFSSRDFIFTKPSLSIENYKRHLKVGEDEIFRIRLQNPLPYELTYCQVHLQGLCANHKIIYLRNIGVGENYVLRELLYYEYDCFETLVINLSCNELNDIRGYVMFQVSGNSMVSTQTNINNQFKNPMMNIALKQQLLHQQQPIYG</sequence>
<dbReference type="Gene3D" id="3.90.260.10">
    <property type="entry name" value="Transglutaminase-like"/>
    <property type="match status" value="1"/>
</dbReference>
<dbReference type="InterPro" id="IPR038765">
    <property type="entry name" value="Papain-like_cys_pep_sf"/>
</dbReference>
<dbReference type="OrthoDB" id="437511at2759"/>
<keyword evidence="1" id="KW-0808">Transferase</keyword>
<comment type="caution">
    <text evidence="1">The sequence shown here is derived from an EMBL/GenBank/DDBJ whole genome shotgun (WGS) entry which is preliminary data.</text>
</comment>
<gene>
    <name evidence="1" type="ORF">B4U80_03964</name>
</gene>
<name>A0A443SNP2_9ACAR</name>
<dbReference type="EMBL" id="NCKV01001070">
    <property type="protein sequence ID" value="RWS29103.1"/>
    <property type="molecule type" value="Genomic_DNA"/>
</dbReference>
<organism evidence="1 2">
    <name type="scientific">Leptotrombidium deliense</name>
    <dbReference type="NCBI Taxonomy" id="299467"/>
    <lineage>
        <taxon>Eukaryota</taxon>
        <taxon>Metazoa</taxon>
        <taxon>Ecdysozoa</taxon>
        <taxon>Arthropoda</taxon>
        <taxon>Chelicerata</taxon>
        <taxon>Arachnida</taxon>
        <taxon>Acari</taxon>
        <taxon>Acariformes</taxon>
        <taxon>Trombidiformes</taxon>
        <taxon>Prostigmata</taxon>
        <taxon>Anystina</taxon>
        <taxon>Parasitengona</taxon>
        <taxon>Trombiculoidea</taxon>
        <taxon>Trombiculidae</taxon>
        <taxon>Leptotrombidium</taxon>
    </lineage>
</organism>
<feature type="non-terminal residue" evidence="1">
    <location>
        <position position="1"/>
    </location>
</feature>
<dbReference type="PANTHER" id="PTHR11590">
    <property type="entry name" value="PROTEIN-GLUTAMINE GAMMA-GLUTAMYLTRANSFERASE"/>
    <property type="match status" value="1"/>
</dbReference>
<dbReference type="Proteomes" id="UP000288716">
    <property type="component" value="Unassembled WGS sequence"/>
</dbReference>
<keyword evidence="2" id="KW-1185">Reference proteome</keyword>
<dbReference type="AlphaFoldDB" id="A0A443SNP2"/>
<dbReference type="PANTHER" id="PTHR11590:SF40">
    <property type="entry name" value="HEMOCYTE PROTEIN-GLUTAMINE GAMMA-GLUTAMYLTRANSFERASE-LIKE PROTEIN"/>
    <property type="match status" value="1"/>
</dbReference>
<dbReference type="SUPFAM" id="SSF49309">
    <property type="entry name" value="Transglutaminase, two C-terminal domains"/>
    <property type="match status" value="2"/>
</dbReference>
<dbReference type="InterPro" id="IPR036238">
    <property type="entry name" value="Transglutaminase_C_sf"/>
</dbReference>
<dbReference type="SUPFAM" id="SSF54001">
    <property type="entry name" value="Cysteine proteinases"/>
    <property type="match status" value="1"/>
</dbReference>
<evidence type="ECO:0000313" key="2">
    <source>
        <dbReference type="Proteomes" id="UP000288716"/>
    </source>
</evidence>
<evidence type="ECO:0000313" key="1">
    <source>
        <dbReference type="EMBL" id="RWS29103.1"/>
    </source>
</evidence>
<dbReference type="VEuPathDB" id="VectorBase:LDEU002937"/>
<dbReference type="InterPro" id="IPR013783">
    <property type="entry name" value="Ig-like_fold"/>
</dbReference>
<dbReference type="InterPro" id="IPR050779">
    <property type="entry name" value="Transglutaminase"/>
</dbReference>